<evidence type="ECO:0000313" key="11">
    <source>
        <dbReference type="EMBL" id="SNZ19031.1"/>
    </source>
</evidence>
<comment type="function">
    <text evidence="9">Part of the tripartite ATP-independent periplasmic (TRAP) transport system.</text>
</comment>
<evidence type="ECO:0000256" key="8">
    <source>
        <dbReference type="ARBA" id="ARBA00038436"/>
    </source>
</evidence>
<keyword evidence="7 9" id="KW-0472">Membrane</keyword>
<evidence type="ECO:0000256" key="1">
    <source>
        <dbReference type="ARBA" id="ARBA00004429"/>
    </source>
</evidence>
<dbReference type="GO" id="GO:0022857">
    <property type="term" value="F:transmembrane transporter activity"/>
    <property type="evidence" value="ECO:0007669"/>
    <property type="project" value="UniProtKB-UniRule"/>
</dbReference>
<keyword evidence="2 9" id="KW-0813">Transport</keyword>
<feature type="domain" description="Tripartite ATP-independent periplasmic transporters DctQ component" evidence="10">
    <location>
        <begin position="34"/>
        <end position="164"/>
    </location>
</feature>
<gene>
    <name evidence="11" type="ORF">SAMN06265368_2108</name>
</gene>
<evidence type="ECO:0000256" key="5">
    <source>
        <dbReference type="ARBA" id="ARBA00022692"/>
    </source>
</evidence>
<feature type="transmembrane region" description="Helical" evidence="9">
    <location>
        <begin position="20"/>
        <end position="43"/>
    </location>
</feature>
<evidence type="ECO:0000256" key="6">
    <source>
        <dbReference type="ARBA" id="ARBA00022989"/>
    </source>
</evidence>
<evidence type="ECO:0000313" key="12">
    <source>
        <dbReference type="Proteomes" id="UP000219439"/>
    </source>
</evidence>
<comment type="similarity">
    <text evidence="8 9">Belongs to the TRAP transporter small permease family.</text>
</comment>
<keyword evidence="6 9" id="KW-1133">Transmembrane helix</keyword>
<feature type="transmembrane region" description="Helical" evidence="9">
    <location>
        <begin position="95"/>
        <end position="117"/>
    </location>
</feature>
<evidence type="ECO:0000256" key="2">
    <source>
        <dbReference type="ARBA" id="ARBA00022448"/>
    </source>
</evidence>
<keyword evidence="4 9" id="KW-0997">Cell inner membrane</keyword>
<evidence type="ECO:0000256" key="7">
    <source>
        <dbReference type="ARBA" id="ARBA00023136"/>
    </source>
</evidence>
<keyword evidence="12" id="KW-1185">Reference proteome</keyword>
<keyword evidence="5 9" id="KW-0812">Transmembrane</keyword>
<reference evidence="11 12" key="1">
    <citation type="submission" date="2017-09" db="EMBL/GenBank/DDBJ databases">
        <authorList>
            <person name="Ehlers B."/>
            <person name="Leendertz F.H."/>
        </authorList>
    </citation>
    <scope>NUCLEOTIDE SEQUENCE [LARGE SCALE GENOMIC DNA]</scope>
    <source>
        <strain evidence="11 12">DSM 18289</strain>
    </source>
</reference>
<name>A0A285PGM2_9HYPH</name>
<dbReference type="Proteomes" id="UP000219439">
    <property type="component" value="Unassembled WGS sequence"/>
</dbReference>
<comment type="subcellular location">
    <subcellularLocation>
        <location evidence="1 9">Cell inner membrane</location>
        <topology evidence="1 9">Multi-pass membrane protein</topology>
    </subcellularLocation>
</comment>
<dbReference type="Pfam" id="PF04290">
    <property type="entry name" value="DctQ"/>
    <property type="match status" value="1"/>
</dbReference>
<dbReference type="PANTHER" id="PTHR35011">
    <property type="entry name" value="2,3-DIKETO-L-GULONATE TRAP TRANSPORTER SMALL PERMEASE PROTEIN YIAM"/>
    <property type="match status" value="1"/>
</dbReference>
<evidence type="ECO:0000259" key="10">
    <source>
        <dbReference type="Pfam" id="PF04290"/>
    </source>
</evidence>
<feature type="transmembrane region" description="Helical" evidence="9">
    <location>
        <begin position="55"/>
        <end position="74"/>
    </location>
</feature>
<sequence length="169" mass="19482">MNSENLTSVRLQRAERLTRWTLEASMVFFGLGLAGLMFAQVILRELDSAFLGFEEAAILLGLWVYFLGFAYGTWQKCHIAGGLETLIIRSQRTRHWHELFISFASLCFLLFILFRAWDYFAFTSGNGRVSTYLRWPRGLWASSLLIGISLSCLAELFHFFTSLKRLYKG</sequence>
<evidence type="ECO:0000256" key="9">
    <source>
        <dbReference type="RuleBase" id="RU369079"/>
    </source>
</evidence>
<dbReference type="GO" id="GO:0005886">
    <property type="term" value="C:plasma membrane"/>
    <property type="evidence" value="ECO:0007669"/>
    <property type="project" value="UniProtKB-SubCell"/>
</dbReference>
<dbReference type="InterPro" id="IPR007387">
    <property type="entry name" value="TRAP_DctQ"/>
</dbReference>
<dbReference type="AlphaFoldDB" id="A0A285PGM2"/>
<dbReference type="InterPro" id="IPR055348">
    <property type="entry name" value="DctQ"/>
</dbReference>
<dbReference type="EMBL" id="OBEL01000002">
    <property type="protein sequence ID" value="SNZ19031.1"/>
    <property type="molecule type" value="Genomic_DNA"/>
</dbReference>
<proteinExistence type="inferred from homology"/>
<keyword evidence="3" id="KW-1003">Cell membrane</keyword>
<feature type="transmembrane region" description="Helical" evidence="9">
    <location>
        <begin position="137"/>
        <end position="160"/>
    </location>
</feature>
<evidence type="ECO:0000256" key="3">
    <source>
        <dbReference type="ARBA" id="ARBA00022475"/>
    </source>
</evidence>
<dbReference type="OrthoDB" id="4964541at2"/>
<protein>
    <recommendedName>
        <fullName evidence="9">TRAP transporter small permease protein</fullName>
    </recommendedName>
</protein>
<evidence type="ECO:0000256" key="4">
    <source>
        <dbReference type="ARBA" id="ARBA00022519"/>
    </source>
</evidence>
<organism evidence="11 12">
    <name type="scientific">Cohaesibacter gelatinilyticus</name>
    <dbReference type="NCBI Taxonomy" id="372072"/>
    <lineage>
        <taxon>Bacteria</taxon>
        <taxon>Pseudomonadati</taxon>
        <taxon>Pseudomonadota</taxon>
        <taxon>Alphaproteobacteria</taxon>
        <taxon>Hyphomicrobiales</taxon>
        <taxon>Cohaesibacteraceae</taxon>
    </lineage>
</organism>
<accession>A0A285PGM2</accession>
<comment type="subunit">
    <text evidence="9">The complex comprises the extracytoplasmic solute receptor protein and the two transmembrane proteins.</text>
</comment>